<evidence type="ECO:0000313" key="7">
    <source>
        <dbReference type="EnsemblPlants" id="AET1Gv20009500.6"/>
    </source>
</evidence>
<evidence type="ECO:0000256" key="5">
    <source>
        <dbReference type="ARBA" id="ARBA00049153"/>
    </source>
</evidence>
<reference evidence="7" key="5">
    <citation type="journal article" date="2021" name="G3 (Bethesda)">
        <title>Aegilops tauschii genome assembly Aet v5.0 features greater sequence contiguity and improved annotation.</title>
        <authorList>
            <person name="Wang L."/>
            <person name="Zhu T."/>
            <person name="Rodriguez J.C."/>
            <person name="Deal K.R."/>
            <person name="Dubcovsky J."/>
            <person name="McGuire P.E."/>
            <person name="Lux T."/>
            <person name="Spannagl M."/>
            <person name="Mayer K.F.X."/>
            <person name="Baldrich P."/>
            <person name="Meyers B.C."/>
            <person name="Huo N."/>
            <person name="Gu Y.Q."/>
            <person name="Zhou H."/>
            <person name="Devos K.M."/>
            <person name="Bennetzen J.L."/>
            <person name="Unver T."/>
            <person name="Budak H."/>
            <person name="Gulick P.J."/>
            <person name="Galiba G."/>
            <person name="Kalapos B."/>
            <person name="Nelson D.R."/>
            <person name="Li P."/>
            <person name="You F.M."/>
            <person name="Luo M.C."/>
            <person name="Dvorak J."/>
        </authorList>
    </citation>
    <scope>NUCLEOTIDE SEQUENCE [LARGE SCALE GENOMIC DNA]</scope>
    <source>
        <strain evidence="7">cv. AL8/78</strain>
    </source>
</reference>
<keyword evidence="8" id="KW-1185">Reference proteome</keyword>
<reference evidence="8" key="2">
    <citation type="journal article" date="2017" name="Nat. Plants">
        <title>The Aegilops tauschii genome reveals multiple impacts of transposons.</title>
        <authorList>
            <person name="Zhao G."/>
            <person name="Zou C."/>
            <person name="Li K."/>
            <person name="Wang K."/>
            <person name="Li T."/>
            <person name="Gao L."/>
            <person name="Zhang X."/>
            <person name="Wang H."/>
            <person name="Yang Z."/>
            <person name="Liu X."/>
            <person name="Jiang W."/>
            <person name="Mao L."/>
            <person name="Kong X."/>
            <person name="Jiao Y."/>
            <person name="Jia J."/>
        </authorList>
    </citation>
    <scope>NUCLEOTIDE SEQUENCE [LARGE SCALE GENOMIC DNA]</scope>
    <source>
        <strain evidence="8">cv. AL8/78</strain>
    </source>
</reference>
<dbReference type="EnsemblPlants" id="AET1Gv20009500.6">
    <property type="protein sequence ID" value="AET1Gv20009500.6"/>
    <property type="gene ID" value="AET1Gv20009500"/>
</dbReference>
<reference evidence="8" key="1">
    <citation type="journal article" date="2014" name="Science">
        <title>Ancient hybridizations among the ancestral genomes of bread wheat.</title>
        <authorList>
            <consortium name="International Wheat Genome Sequencing Consortium,"/>
            <person name="Marcussen T."/>
            <person name="Sandve S.R."/>
            <person name="Heier L."/>
            <person name="Spannagl M."/>
            <person name="Pfeifer M."/>
            <person name="Jakobsen K.S."/>
            <person name="Wulff B.B."/>
            <person name="Steuernagel B."/>
            <person name="Mayer K.F."/>
            <person name="Olsen O.A."/>
        </authorList>
    </citation>
    <scope>NUCLEOTIDE SEQUENCE [LARGE SCALE GENOMIC DNA]</scope>
    <source>
        <strain evidence="8">cv. AL8/78</strain>
    </source>
</reference>
<dbReference type="EnsemblPlants" id="AET1Gv20009500.5">
    <property type="protein sequence ID" value="AET1Gv20009500.5"/>
    <property type="gene ID" value="AET1Gv20009500"/>
</dbReference>
<dbReference type="Pfam" id="PF03641">
    <property type="entry name" value="Lysine_decarbox"/>
    <property type="match status" value="1"/>
</dbReference>
<dbReference type="Proteomes" id="UP000015105">
    <property type="component" value="Chromosome 1D"/>
</dbReference>
<protein>
    <recommendedName>
        <fullName evidence="2">cytokinin riboside 5'-monophosphate phosphoribohydrolase</fullName>
        <ecNumber evidence="2">3.2.2.n1</ecNumber>
    </recommendedName>
</protein>
<dbReference type="AlphaFoldDB" id="A0A452XI88"/>
<evidence type="ECO:0000256" key="3">
    <source>
        <dbReference type="ARBA" id="ARBA00022712"/>
    </source>
</evidence>
<evidence type="ECO:0000256" key="4">
    <source>
        <dbReference type="ARBA" id="ARBA00047718"/>
    </source>
</evidence>
<feature type="compositionally biased region" description="Basic residues" evidence="6">
    <location>
        <begin position="64"/>
        <end position="79"/>
    </location>
</feature>
<comment type="similarity">
    <text evidence="1">Belongs to the LOG family.</text>
</comment>
<comment type="catalytic activity">
    <reaction evidence="4">
        <text>N(6)-(dimethylallyl)adenosine 5'-phosphate + H2O = N(6)-dimethylallyladenine + D-ribose 5-phosphate</text>
        <dbReference type="Rhea" id="RHEA:48560"/>
        <dbReference type="ChEBI" id="CHEBI:15377"/>
        <dbReference type="ChEBI" id="CHEBI:17660"/>
        <dbReference type="ChEBI" id="CHEBI:57526"/>
        <dbReference type="ChEBI" id="CHEBI:78346"/>
        <dbReference type="EC" id="3.2.2.n1"/>
    </reaction>
</comment>
<proteinExistence type="inferred from homology"/>
<sequence>MHQRKAEMGRQSDAFIALPGGYGTLEELLEVITWAQLRIHDKPLGWAAECGRLLQRSAIFHRQGHGGRVHRAHRTPHHRAGYDSQ</sequence>
<keyword evidence="3" id="KW-0203">Cytokinin biosynthesis</keyword>
<dbReference type="GO" id="GO:0009691">
    <property type="term" value="P:cytokinin biosynthetic process"/>
    <property type="evidence" value="ECO:0007669"/>
    <property type="project" value="UniProtKB-KW"/>
</dbReference>
<dbReference type="SUPFAM" id="SSF102405">
    <property type="entry name" value="MCP/YpsA-like"/>
    <property type="match status" value="1"/>
</dbReference>
<dbReference type="Gene3D" id="3.40.50.450">
    <property type="match status" value="1"/>
</dbReference>
<reference evidence="7" key="3">
    <citation type="journal article" date="2017" name="Nature">
        <title>Genome sequence of the progenitor of the wheat D genome Aegilops tauschii.</title>
        <authorList>
            <person name="Luo M.C."/>
            <person name="Gu Y.Q."/>
            <person name="Puiu D."/>
            <person name="Wang H."/>
            <person name="Twardziok S.O."/>
            <person name="Deal K.R."/>
            <person name="Huo N."/>
            <person name="Zhu T."/>
            <person name="Wang L."/>
            <person name="Wang Y."/>
            <person name="McGuire P.E."/>
            <person name="Liu S."/>
            <person name="Long H."/>
            <person name="Ramasamy R.K."/>
            <person name="Rodriguez J.C."/>
            <person name="Van S.L."/>
            <person name="Yuan L."/>
            <person name="Wang Z."/>
            <person name="Xia Z."/>
            <person name="Xiao L."/>
            <person name="Anderson O.D."/>
            <person name="Ouyang S."/>
            <person name="Liang Y."/>
            <person name="Zimin A.V."/>
            <person name="Pertea G."/>
            <person name="Qi P."/>
            <person name="Bennetzen J.L."/>
            <person name="Dai X."/>
            <person name="Dawson M.W."/>
            <person name="Muller H.G."/>
            <person name="Kugler K."/>
            <person name="Rivarola-Duarte L."/>
            <person name="Spannagl M."/>
            <person name="Mayer K.F.X."/>
            <person name="Lu F.H."/>
            <person name="Bevan M.W."/>
            <person name="Leroy P."/>
            <person name="Li P."/>
            <person name="You F.M."/>
            <person name="Sun Q."/>
            <person name="Liu Z."/>
            <person name="Lyons E."/>
            <person name="Wicker T."/>
            <person name="Salzberg S.L."/>
            <person name="Devos K.M."/>
            <person name="Dvorak J."/>
        </authorList>
    </citation>
    <scope>NUCLEOTIDE SEQUENCE [LARGE SCALE GENOMIC DNA]</scope>
    <source>
        <strain evidence="7">cv. AL8/78</strain>
    </source>
</reference>
<dbReference type="Gramene" id="AET1Gv20009500.5">
    <property type="protein sequence ID" value="AET1Gv20009500.5"/>
    <property type="gene ID" value="AET1Gv20009500"/>
</dbReference>
<dbReference type="PANTHER" id="PTHR31223:SF90">
    <property type="entry name" value="CYTOKININ RIBOSIDE 5'-MONOPHOSPHATE PHOSPHORIBOHYDROLASE LOG6-RELATED"/>
    <property type="match status" value="1"/>
</dbReference>
<organism evidence="7 8">
    <name type="scientific">Aegilops tauschii subsp. strangulata</name>
    <name type="common">Goatgrass</name>
    <dbReference type="NCBI Taxonomy" id="200361"/>
    <lineage>
        <taxon>Eukaryota</taxon>
        <taxon>Viridiplantae</taxon>
        <taxon>Streptophyta</taxon>
        <taxon>Embryophyta</taxon>
        <taxon>Tracheophyta</taxon>
        <taxon>Spermatophyta</taxon>
        <taxon>Magnoliopsida</taxon>
        <taxon>Liliopsida</taxon>
        <taxon>Poales</taxon>
        <taxon>Poaceae</taxon>
        <taxon>BOP clade</taxon>
        <taxon>Pooideae</taxon>
        <taxon>Triticodae</taxon>
        <taxon>Triticeae</taxon>
        <taxon>Triticinae</taxon>
        <taxon>Aegilops</taxon>
    </lineage>
</organism>
<dbReference type="PANTHER" id="PTHR31223">
    <property type="entry name" value="LOG FAMILY PROTEIN YJL055W"/>
    <property type="match status" value="1"/>
</dbReference>
<evidence type="ECO:0000256" key="2">
    <source>
        <dbReference type="ARBA" id="ARBA00012205"/>
    </source>
</evidence>
<reference evidence="7" key="4">
    <citation type="submission" date="2019-03" db="UniProtKB">
        <authorList>
            <consortium name="EnsemblPlants"/>
        </authorList>
    </citation>
    <scope>IDENTIFICATION</scope>
</reference>
<dbReference type="GO" id="GO:0016799">
    <property type="term" value="F:hydrolase activity, hydrolyzing N-glycosyl compounds"/>
    <property type="evidence" value="ECO:0007669"/>
    <property type="project" value="TreeGrafter"/>
</dbReference>
<feature type="region of interest" description="Disordered" evidence="6">
    <location>
        <begin position="64"/>
        <end position="85"/>
    </location>
</feature>
<accession>A0A452XI88</accession>
<dbReference type="GO" id="GO:0005829">
    <property type="term" value="C:cytosol"/>
    <property type="evidence" value="ECO:0007669"/>
    <property type="project" value="TreeGrafter"/>
</dbReference>
<evidence type="ECO:0000256" key="6">
    <source>
        <dbReference type="SAM" id="MobiDB-lite"/>
    </source>
</evidence>
<comment type="catalytic activity">
    <reaction evidence="5">
        <text>9-ribosyl-trans-zeatin 5'-phosphate + H2O = trans-zeatin + D-ribose 5-phosphate</text>
        <dbReference type="Rhea" id="RHEA:48564"/>
        <dbReference type="ChEBI" id="CHEBI:15377"/>
        <dbReference type="ChEBI" id="CHEBI:16522"/>
        <dbReference type="ChEBI" id="CHEBI:78346"/>
        <dbReference type="ChEBI" id="CHEBI:87947"/>
        <dbReference type="EC" id="3.2.2.n1"/>
    </reaction>
</comment>
<dbReference type="GO" id="GO:0005634">
    <property type="term" value="C:nucleus"/>
    <property type="evidence" value="ECO:0007669"/>
    <property type="project" value="TreeGrafter"/>
</dbReference>
<evidence type="ECO:0000313" key="8">
    <source>
        <dbReference type="Proteomes" id="UP000015105"/>
    </source>
</evidence>
<dbReference type="InterPro" id="IPR031100">
    <property type="entry name" value="LOG_fam"/>
</dbReference>
<evidence type="ECO:0000256" key="1">
    <source>
        <dbReference type="ARBA" id="ARBA00006763"/>
    </source>
</evidence>
<name>A0A452XI88_AEGTS</name>
<dbReference type="Gramene" id="AET1Gv20009500.6">
    <property type="protein sequence ID" value="AET1Gv20009500.6"/>
    <property type="gene ID" value="AET1Gv20009500"/>
</dbReference>
<dbReference type="EC" id="3.2.2.n1" evidence="2"/>